<feature type="transmembrane region" description="Helical" evidence="7">
    <location>
        <begin position="258"/>
        <end position="281"/>
    </location>
</feature>
<comment type="subcellular location">
    <subcellularLocation>
        <location evidence="1">Cell membrane</location>
        <topology evidence="1">Multi-pass membrane protein</topology>
    </subcellularLocation>
</comment>
<feature type="transmembrane region" description="Helical" evidence="7">
    <location>
        <begin position="188"/>
        <end position="208"/>
    </location>
</feature>
<feature type="transmembrane region" description="Helical" evidence="7">
    <location>
        <begin position="220"/>
        <end position="237"/>
    </location>
</feature>
<keyword evidence="6 7" id="KW-0472">Membrane</keyword>
<dbReference type="NCBIfam" id="TIGR00711">
    <property type="entry name" value="efflux_EmrB"/>
    <property type="match status" value="1"/>
</dbReference>
<evidence type="ECO:0000256" key="1">
    <source>
        <dbReference type="ARBA" id="ARBA00004651"/>
    </source>
</evidence>
<feature type="transmembrane region" description="Helical" evidence="7">
    <location>
        <begin position="293"/>
        <end position="309"/>
    </location>
</feature>
<evidence type="ECO:0000256" key="6">
    <source>
        <dbReference type="ARBA" id="ARBA00023136"/>
    </source>
</evidence>
<dbReference type="InterPro" id="IPR036259">
    <property type="entry name" value="MFS_trans_sf"/>
</dbReference>
<dbReference type="AlphaFoldDB" id="A0A660L5S9"/>
<dbReference type="GO" id="GO:0005886">
    <property type="term" value="C:plasma membrane"/>
    <property type="evidence" value="ECO:0007669"/>
    <property type="project" value="UniProtKB-SubCell"/>
</dbReference>
<dbReference type="InterPro" id="IPR011701">
    <property type="entry name" value="MFS"/>
</dbReference>
<feature type="transmembrane region" description="Helical" evidence="7">
    <location>
        <begin position="67"/>
        <end position="86"/>
    </location>
</feature>
<feature type="transmembrane region" description="Helical" evidence="7">
    <location>
        <begin position="350"/>
        <end position="372"/>
    </location>
</feature>
<feature type="transmembrane region" description="Helical" evidence="7">
    <location>
        <begin position="92"/>
        <end position="115"/>
    </location>
</feature>
<feature type="domain" description="Major facilitator superfamily (MFS) profile" evidence="8">
    <location>
        <begin position="1"/>
        <end position="447"/>
    </location>
</feature>
<feature type="transmembrane region" description="Helical" evidence="7">
    <location>
        <begin position="321"/>
        <end position="338"/>
    </location>
</feature>
<feature type="transmembrane region" description="Helical" evidence="7">
    <location>
        <begin position="393"/>
        <end position="411"/>
    </location>
</feature>
<dbReference type="InterPro" id="IPR004638">
    <property type="entry name" value="EmrB-like"/>
</dbReference>
<dbReference type="InterPro" id="IPR020846">
    <property type="entry name" value="MFS_dom"/>
</dbReference>
<keyword evidence="3" id="KW-1003">Cell membrane</keyword>
<organism evidence="9 10">
    <name type="scientific">Solirubrobacter pauli</name>
    <dbReference type="NCBI Taxonomy" id="166793"/>
    <lineage>
        <taxon>Bacteria</taxon>
        <taxon>Bacillati</taxon>
        <taxon>Actinomycetota</taxon>
        <taxon>Thermoleophilia</taxon>
        <taxon>Solirubrobacterales</taxon>
        <taxon>Solirubrobacteraceae</taxon>
        <taxon>Solirubrobacter</taxon>
    </lineage>
</organism>
<proteinExistence type="predicted"/>
<dbReference type="OrthoDB" id="9781469at2"/>
<evidence type="ECO:0000256" key="3">
    <source>
        <dbReference type="ARBA" id="ARBA00022475"/>
    </source>
</evidence>
<evidence type="ECO:0000313" key="10">
    <source>
        <dbReference type="Proteomes" id="UP000278962"/>
    </source>
</evidence>
<dbReference type="Gene3D" id="1.20.1250.20">
    <property type="entry name" value="MFS general substrate transporter like domains"/>
    <property type="match status" value="1"/>
</dbReference>
<dbReference type="RefSeq" id="WP_121246840.1">
    <property type="nucleotide sequence ID" value="NZ_RBIL01000001.1"/>
</dbReference>
<feature type="transmembrane region" description="Helical" evidence="7">
    <location>
        <begin position="423"/>
        <end position="444"/>
    </location>
</feature>
<dbReference type="PROSITE" id="PS00216">
    <property type="entry name" value="SUGAR_TRANSPORT_1"/>
    <property type="match status" value="1"/>
</dbReference>
<comment type="caution">
    <text evidence="9">The sequence shown here is derived from an EMBL/GenBank/DDBJ whole genome shotgun (WGS) entry which is preliminary data.</text>
</comment>
<keyword evidence="4 7" id="KW-0812">Transmembrane</keyword>
<dbReference type="GO" id="GO:0022857">
    <property type="term" value="F:transmembrane transporter activity"/>
    <property type="evidence" value="ECO:0007669"/>
    <property type="project" value="InterPro"/>
</dbReference>
<dbReference type="PANTHER" id="PTHR42718">
    <property type="entry name" value="MAJOR FACILITATOR SUPERFAMILY MULTIDRUG TRANSPORTER MFSC"/>
    <property type="match status" value="1"/>
</dbReference>
<evidence type="ECO:0000256" key="2">
    <source>
        <dbReference type="ARBA" id="ARBA00022448"/>
    </source>
</evidence>
<dbReference type="SUPFAM" id="SSF103473">
    <property type="entry name" value="MFS general substrate transporter"/>
    <property type="match status" value="1"/>
</dbReference>
<keyword evidence="10" id="KW-1185">Reference proteome</keyword>
<name>A0A660L5S9_9ACTN</name>
<dbReference type="PROSITE" id="PS50850">
    <property type="entry name" value="MFS"/>
    <property type="match status" value="1"/>
</dbReference>
<reference evidence="9 10" key="1">
    <citation type="submission" date="2018-10" db="EMBL/GenBank/DDBJ databases">
        <title>Genomic Encyclopedia of Archaeal and Bacterial Type Strains, Phase II (KMG-II): from individual species to whole genera.</title>
        <authorList>
            <person name="Goeker M."/>
        </authorList>
    </citation>
    <scope>NUCLEOTIDE SEQUENCE [LARGE SCALE GENOMIC DNA]</scope>
    <source>
        <strain evidence="9 10">DSM 14954</strain>
    </source>
</reference>
<evidence type="ECO:0000313" key="9">
    <source>
        <dbReference type="EMBL" id="RKQ90358.1"/>
    </source>
</evidence>
<keyword evidence="2" id="KW-0813">Transport</keyword>
<sequence>MLAILVIAQVMSVANANLIAVALPPLSADLDASGAQEQWIVDAYVLVLAALLVAGGVLSDRYGRRRAMLTGLTIFAAGSLACALAPSPEVLIAARVVQALGPPLILPASLAILTASVSDPLARARAIGVWGAGSGFGVAVGPLIGGAVVAGLGWRWAFGVNVPVALALAAATPLFIPDDRPARAAHRFDVRGALLVTAALGALVFGLIEGPARGWTSAEVLASFAVAAVTLLVFISAERRHPAPLVDLELVRRPVFAAANLAAATILFATLAVSVYISAFLQTFRELTPLETGLALLPLGGAVAVLAPVSGRLTAHVRPRTLIATGLLCAAVGALLLSRVGGADGPGDVWLALLLLGAGAGVALPPTTATAVSAVPSARTGMASAIHNAGRQVGATLGVAALGSIVVSHAAHGGAAAYADGLSVALVVTAGLLAAVAALTLRLIPRR</sequence>
<dbReference type="Pfam" id="PF07690">
    <property type="entry name" value="MFS_1"/>
    <property type="match status" value="1"/>
</dbReference>
<feature type="transmembrane region" description="Helical" evidence="7">
    <location>
        <begin position="156"/>
        <end position="176"/>
    </location>
</feature>
<feature type="transmembrane region" description="Helical" evidence="7">
    <location>
        <begin position="40"/>
        <end position="58"/>
    </location>
</feature>
<evidence type="ECO:0000256" key="7">
    <source>
        <dbReference type="SAM" id="Phobius"/>
    </source>
</evidence>
<feature type="transmembrane region" description="Helical" evidence="7">
    <location>
        <begin position="127"/>
        <end position="150"/>
    </location>
</feature>
<dbReference type="EMBL" id="RBIL01000001">
    <property type="protein sequence ID" value="RKQ90358.1"/>
    <property type="molecule type" value="Genomic_DNA"/>
</dbReference>
<accession>A0A660L5S9</accession>
<evidence type="ECO:0000256" key="5">
    <source>
        <dbReference type="ARBA" id="ARBA00022989"/>
    </source>
</evidence>
<dbReference type="PANTHER" id="PTHR42718:SF42">
    <property type="entry name" value="EXPORT PROTEIN"/>
    <property type="match status" value="1"/>
</dbReference>
<dbReference type="Proteomes" id="UP000278962">
    <property type="component" value="Unassembled WGS sequence"/>
</dbReference>
<dbReference type="Gene3D" id="1.20.1720.10">
    <property type="entry name" value="Multidrug resistance protein D"/>
    <property type="match status" value="1"/>
</dbReference>
<evidence type="ECO:0000259" key="8">
    <source>
        <dbReference type="PROSITE" id="PS50850"/>
    </source>
</evidence>
<dbReference type="CDD" id="cd17321">
    <property type="entry name" value="MFS_MMR_MDR_like"/>
    <property type="match status" value="1"/>
</dbReference>
<dbReference type="InterPro" id="IPR005829">
    <property type="entry name" value="Sugar_transporter_CS"/>
</dbReference>
<gene>
    <name evidence="9" type="ORF">C8N24_0159</name>
</gene>
<protein>
    <submittedName>
        <fullName evidence="9">DHA2 family methylenomycin A resistance protein-like MFS transporter</fullName>
    </submittedName>
</protein>
<evidence type="ECO:0000256" key="4">
    <source>
        <dbReference type="ARBA" id="ARBA00022692"/>
    </source>
</evidence>
<keyword evidence="5 7" id="KW-1133">Transmembrane helix</keyword>